<reference evidence="1" key="2">
    <citation type="submission" date="2022-01" db="EMBL/GenBank/DDBJ databases">
        <authorList>
            <person name="Yamashiro T."/>
            <person name="Shiraishi A."/>
            <person name="Satake H."/>
            <person name="Nakayama K."/>
        </authorList>
    </citation>
    <scope>NUCLEOTIDE SEQUENCE</scope>
</reference>
<reference evidence="1" key="1">
    <citation type="journal article" date="2022" name="Int. J. Mol. Sci.">
        <title>Draft Genome of Tanacetum Coccineum: Genomic Comparison of Closely Related Tanacetum-Family Plants.</title>
        <authorList>
            <person name="Yamashiro T."/>
            <person name="Shiraishi A."/>
            <person name="Nakayama K."/>
            <person name="Satake H."/>
        </authorList>
    </citation>
    <scope>NUCLEOTIDE SEQUENCE</scope>
</reference>
<gene>
    <name evidence="1" type="ORF">Tco_1110687</name>
</gene>
<dbReference type="Proteomes" id="UP001151760">
    <property type="component" value="Unassembled WGS sequence"/>
</dbReference>
<dbReference type="EMBL" id="BQNB010020854">
    <property type="protein sequence ID" value="GJU00349.1"/>
    <property type="molecule type" value="Genomic_DNA"/>
</dbReference>
<evidence type="ECO:0000313" key="1">
    <source>
        <dbReference type="EMBL" id="GJU00349.1"/>
    </source>
</evidence>
<organism evidence="1 2">
    <name type="scientific">Tanacetum coccineum</name>
    <dbReference type="NCBI Taxonomy" id="301880"/>
    <lineage>
        <taxon>Eukaryota</taxon>
        <taxon>Viridiplantae</taxon>
        <taxon>Streptophyta</taxon>
        <taxon>Embryophyta</taxon>
        <taxon>Tracheophyta</taxon>
        <taxon>Spermatophyta</taxon>
        <taxon>Magnoliopsida</taxon>
        <taxon>eudicotyledons</taxon>
        <taxon>Gunneridae</taxon>
        <taxon>Pentapetalae</taxon>
        <taxon>asterids</taxon>
        <taxon>campanulids</taxon>
        <taxon>Asterales</taxon>
        <taxon>Asteraceae</taxon>
        <taxon>Asteroideae</taxon>
        <taxon>Anthemideae</taxon>
        <taxon>Anthemidinae</taxon>
        <taxon>Tanacetum</taxon>
    </lineage>
</organism>
<accession>A0ABQ5IJQ9</accession>
<proteinExistence type="predicted"/>
<evidence type="ECO:0000313" key="2">
    <source>
        <dbReference type="Proteomes" id="UP001151760"/>
    </source>
</evidence>
<comment type="caution">
    <text evidence="1">The sequence shown here is derived from an EMBL/GenBank/DDBJ whole genome shotgun (WGS) entry which is preliminary data.</text>
</comment>
<name>A0ABQ5IJQ9_9ASTR</name>
<sequence>MKTICSWMRMKKRLHRAKQRGRMRRLKEERVDERLLEKIDISFALTIDVQVILSRQRWRIGNLKSRRQLVVEERKCLVMDLEKNEWYFKPAVGGGSGNSRGKRLAISMVVEAWLSDKEEM</sequence>
<keyword evidence="2" id="KW-1185">Reference proteome</keyword>
<protein>
    <submittedName>
        <fullName evidence="1">Uncharacterized protein</fullName>
    </submittedName>
</protein>